<dbReference type="SUPFAM" id="SSF53474">
    <property type="entry name" value="alpha/beta-Hydrolases"/>
    <property type="match status" value="1"/>
</dbReference>
<dbReference type="Pfam" id="PF00561">
    <property type="entry name" value="Abhydrolase_1"/>
    <property type="match status" value="1"/>
</dbReference>
<organism evidence="2 3">
    <name type="scientific">Pseudoduganella rivuli</name>
    <dbReference type="NCBI Taxonomy" id="2666085"/>
    <lineage>
        <taxon>Bacteria</taxon>
        <taxon>Pseudomonadati</taxon>
        <taxon>Pseudomonadota</taxon>
        <taxon>Betaproteobacteria</taxon>
        <taxon>Burkholderiales</taxon>
        <taxon>Oxalobacteraceae</taxon>
        <taxon>Telluria group</taxon>
        <taxon>Pseudoduganella</taxon>
    </lineage>
</organism>
<dbReference type="GO" id="GO:0046503">
    <property type="term" value="P:glycerolipid catabolic process"/>
    <property type="evidence" value="ECO:0007669"/>
    <property type="project" value="TreeGrafter"/>
</dbReference>
<keyword evidence="2" id="KW-0378">Hydrolase</keyword>
<dbReference type="PANTHER" id="PTHR43433">
    <property type="entry name" value="HYDROLASE, ALPHA/BETA FOLD FAMILY PROTEIN"/>
    <property type="match status" value="1"/>
</dbReference>
<protein>
    <submittedName>
        <fullName evidence="2">Alpha/beta fold hydrolase</fullName>
    </submittedName>
</protein>
<dbReference type="Gene3D" id="3.40.50.1820">
    <property type="entry name" value="alpha/beta hydrolase"/>
    <property type="match status" value="1"/>
</dbReference>
<dbReference type="GO" id="GO:0004806">
    <property type="term" value="F:triacylglycerol lipase activity"/>
    <property type="evidence" value="ECO:0007669"/>
    <property type="project" value="TreeGrafter"/>
</dbReference>
<dbReference type="AlphaFoldDB" id="A0A7X2IUM2"/>
<evidence type="ECO:0000313" key="2">
    <source>
        <dbReference type="EMBL" id="MRV76235.1"/>
    </source>
</evidence>
<accession>A0A7X2IUM2</accession>
<name>A0A7X2IUM2_9BURK</name>
<gene>
    <name evidence="2" type="ORF">GJ700_31455</name>
</gene>
<dbReference type="PANTHER" id="PTHR43433:SF5">
    <property type="entry name" value="AB HYDROLASE-1 DOMAIN-CONTAINING PROTEIN"/>
    <property type="match status" value="1"/>
</dbReference>
<evidence type="ECO:0000313" key="3">
    <source>
        <dbReference type="Proteomes" id="UP000446768"/>
    </source>
</evidence>
<dbReference type="InterPro" id="IPR000073">
    <property type="entry name" value="AB_hydrolase_1"/>
</dbReference>
<proteinExistence type="predicted"/>
<comment type="caution">
    <text evidence="2">The sequence shown here is derived from an EMBL/GenBank/DDBJ whole genome shotgun (WGS) entry which is preliminary data.</text>
</comment>
<sequence length="303" mass="32234">MPIITANGIDIAYETSGNPDGPPVLLIMGLGMQLVSWPAEFVQGLEREGCFVIRFDNRDSGLSTKFDLAGVPNLPLSYVKSLVGWPLRSAYMLSDMAADAHGLLDALRIGRAHVVGVSMGGMIAQIFAARYPDRTSSLTSIMSSSGRRGLPGPTRAARRALMQPAPAGAQRDRLIEHMAQTFRVIGSPGFPMPEKMLRDRIAMSIERSLCPGGVARQLVAIAASGDRSPLLRQIVRPSLVIHGAADPLVPVACGIDTAKGIAGAVLHVIDGMGHDLPPQLIPRFLALLKPFLFSKIVPHAVAG</sequence>
<dbReference type="RefSeq" id="WP_154381540.1">
    <property type="nucleotide sequence ID" value="NZ_WKJJ01000029.1"/>
</dbReference>
<dbReference type="PRINTS" id="PR00111">
    <property type="entry name" value="ABHYDROLASE"/>
</dbReference>
<feature type="domain" description="AB hydrolase-1" evidence="1">
    <location>
        <begin position="22"/>
        <end position="275"/>
    </location>
</feature>
<dbReference type="InterPro" id="IPR050471">
    <property type="entry name" value="AB_hydrolase"/>
</dbReference>
<keyword evidence="3" id="KW-1185">Reference proteome</keyword>
<dbReference type="Proteomes" id="UP000446768">
    <property type="component" value="Unassembled WGS sequence"/>
</dbReference>
<evidence type="ECO:0000259" key="1">
    <source>
        <dbReference type="Pfam" id="PF00561"/>
    </source>
</evidence>
<reference evidence="2 3" key="1">
    <citation type="submission" date="2019-11" db="EMBL/GenBank/DDBJ databases">
        <title>Novel species isolated from a subtropical stream in China.</title>
        <authorList>
            <person name="Lu H."/>
        </authorList>
    </citation>
    <scope>NUCLEOTIDE SEQUENCE [LARGE SCALE GENOMIC DNA]</scope>
    <source>
        <strain evidence="2 3">FT92W</strain>
    </source>
</reference>
<dbReference type="InterPro" id="IPR029058">
    <property type="entry name" value="AB_hydrolase_fold"/>
</dbReference>
<dbReference type="EMBL" id="WKJJ01000029">
    <property type="protein sequence ID" value="MRV76235.1"/>
    <property type="molecule type" value="Genomic_DNA"/>
</dbReference>